<dbReference type="PANTHER" id="PTHR35807">
    <property type="entry name" value="TRANSCRIPTIONAL REGULATOR REDD-RELATED"/>
    <property type="match status" value="1"/>
</dbReference>
<evidence type="ECO:0000313" key="1">
    <source>
        <dbReference type="EMBL" id="KPV50353.1"/>
    </source>
</evidence>
<organism evidence="1 2">
    <name type="scientific">Kouleothrix aurantiaca</name>
    <dbReference type="NCBI Taxonomy" id="186479"/>
    <lineage>
        <taxon>Bacteria</taxon>
        <taxon>Bacillati</taxon>
        <taxon>Chloroflexota</taxon>
        <taxon>Chloroflexia</taxon>
        <taxon>Chloroflexales</taxon>
        <taxon>Roseiflexineae</taxon>
        <taxon>Roseiflexaceae</taxon>
        <taxon>Kouleothrix</taxon>
    </lineage>
</organism>
<dbReference type="AlphaFoldDB" id="A0A0P9H8U4"/>
<dbReference type="EMBL" id="LJCR01001442">
    <property type="protein sequence ID" value="KPV50353.1"/>
    <property type="molecule type" value="Genomic_DNA"/>
</dbReference>
<reference evidence="1 2" key="1">
    <citation type="submission" date="2015-09" db="EMBL/GenBank/DDBJ databases">
        <title>Draft genome sequence of Kouleothrix aurantiaca JCM 19913.</title>
        <authorList>
            <person name="Hemp J."/>
        </authorList>
    </citation>
    <scope>NUCLEOTIDE SEQUENCE [LARGE SCALE GENOMIC DNA]</scope>
    <source>
        <strain evidence="1 2">COM-B</strain>
    </source>
</reference>
<dbReference type="Proteomes" id="UP000050509">
    <property type="component" value="Unassembled WGS sequence"/>
</dbReference>
<evidence type="ECO:0008006" key="3">
    <source>
        <dbReference type="Google" id="ProtNLM"/>
    </source>
</evidence>
<keyword evidence="2" id="KW-1185">Reference proteome</keyword>
<dbReference type="GO" id="GO:0006355">
    <property type="term" value="P:regulation of DNA-templated transcription"/>
    <property type="evidence" value="ECO:0007669"/>
    <property type="project" value="InterPro"/>
</dbReference>
<dbReference type="InterPro" id="IPR051677">
    <property type="entry name" value="AfsR-DnrI-RedD_regulator"/>
</dbReference>
<comment type="caution">
    <text evidence="1">The sequence shown here is derived from an EMBL/GenBank/DDBJ whole genome shotgun (WGS) entry which is preliminary data.</text>
</comment>
<sequence>MSEPAIRIALFGALEITHQGAPPQRPPTQRVLALLGYLIAHHHVPQSRDKLVDMLWPDLLPRQGRRMLSDTLWHARRLLTPPGEDDTPAFVLGGDTVTFRPDETFWIDTLTFDQALQPPFADPAPVRAAVELYRGDFLEDCYDDWALYE</sequence>
<dbReference type="InterPro" id="IPR016032">
    <property type="entry name" value="Sig_transdc_resp-reg_C-effctor"/>
</dbReference>
<dbReference type="SUPFAM" id="SSF46894">
    <property type="entry name" value="C-terminal effector domain of the bipartite response regulators"/>
    <property type="match status" value="1"/>
</dbReference>
<dbReference type="InterPro" id="IPR036388">
    <property type="entry name" value="WH-like_DNA-bd_sf"/>
</dbReference>
<feature type="non-terminal residue" evidence="1">
    <location>
        <position position="149"/>
    </location>
</feature>
<proteinExistence type="predicted"/>
<accession>A0A0P9H8U4</accession>
<dbReference type="Gene3D" id="1.10.10.10">
    <property type="entry name" value="Winged helix-like DNA-binding domain superfamily/Winged helix DNA-binding domain"/>
    <property type="match status" value="1"/>
</dbReference>
<gene>
    <name evidence="1" type="ORF">SE17_27430</name>
</gene>
<dbReference type="GO" id="GO:0003677">
    <property type="term" value="F:DNA binding"/>
    <property type="evidence" value="ECO:0007669"/>
    <property type="project" value="InterPro"/>
</dbReference>
<protein>
    <recommendedName>
        <fullName evidence="3">SARP family transcriptional regulator</fullName>
    </recommendedName>
</protein>
<name>A0A0P9H8U4_9CHLR</name>
<evidence type="ECO:0000313" key="2">
    <source>
        <dbReference type="Proteomes" id="UP000050509"/>
    </source>
</evidence>